<name>A0ABT2SRR2_9FIRM</name>
<keyword evidence="1" id="KW-0472">Membrane</keyword>
<reference evidence="2 3" key="1">
    <citation type="journal article" date="2021" name="ISME Commun">
        <title>Automated analysis of genomic sequences facilitates high-throughput and comprehensive description of bacteria.</title>
        <authorList>
            <person name="Hitch T.C.A."/>
        </authorList>
    </citation>
    <scope>NUCLEOTIDE SEQUENCE [LARGE SCALE GENOMIC DNA]</scope>
    <source>
        <strain evidence="2 3">H4_15</strain>
    </source>
</reference>
<keyword evidence="1" id="KW-1133">Transmembrane helix</keyword>
<feature type="transmembrane region" description="Helical" evidence="1">
    <location>
        <begin position="66"/>
        <end position="88"/>
    </location>
</feature>
<feature type="transmembrane region" description="Helical" evidence="1">
    <location>
        <begin position="100"/>
        <end position="120"/>
    </location>
</feature>
<dbReference type="Proteomes" id="UP001208364">
    <property type="component" value="Unassembled WGS sequence"/>
</dbReference>
<dbReference type="EMBL" id="JAOQJR010000002">
    <property type="protein sequence ID" value="MCU6737532.1"/>
    <property type="molecule type" value="Genomic_DNA"/>
</dbReference>
<evidence type="ECO:0008006" key="4">
    <source>
        <dbReference type="Google" id="ProtNLM"/>
    </source>
</evidence>
<accession>A0ABT2SRR2</accession>
<gene>
    <name evidence="2" type="ORF">OCV55_02390</name>
</gene>
<evidence type="ECO:0000313" key="3">
    <source>
        <dbReference type="Proteomes" id="UP001208364"/>
    </source>
</evidence>
<organism evidence="2 3">
    <name type="scientific">[Clostridium] ammoniilyticum</name>
    <dbReference type="NCBI Taxonomy" id="2981784"/>
    <lineage>
        <taxon>Bacteria</taxon>
        <taxon>Bacillati</taxon>
        <taxon>Bacillota</taxon>
        <taxon>Erysipelotrichia</taxon>
        <taxon>Erysipelotrichales</taxon>
        <taxon>Coprobacillaceae</taxon>
        <taxon>Faecalibacillus</taxon>
    </lineage>
</organism>
<protein>
    <recommendedName>
        <fullName evidence="4">MotA/TolQ/ExbB proton channel domain-containing protein</fullName>
    </recommendedName>
</protein>
<feature type="transmembrane region" description="Helical" evidence="1">
    <location>
        <begin position="24"/>
        <end position="45"/>
    </location>
</feature>
<evidence type="ECO:0000313" key="2">
    <source>
        <dbReference type="EMBL" id="MCU6737532.1"/>
    </source>
</evidence>
<comment type="caution">
    <text evidence="2">The sequence shown here is derived from an EMBL/GenBank/DDBJ whole genome shotgun (WGS) entry which is preliminary data.</text>
</comment>
<sequence length="193" mass="22195">MGIVISSFIIFFILNKYKLVINFGMHPVFSTVLIISIYVYFIYWFSKQYSKEDNKKQNKIILNCCIFINEYLPSIFFATGLLFSIIGLNEMLINAKLSAIIDGLSIIAFGVSLIGMGGSVQQTRKNTNENNECKQKIDDMISSNNNVFDEIKNLNKKMNHMSSRINSINNEIKEKNSIFDFIIRIIKKTFSKL</sequence>
<proteinExistence type="predicted"/>
<keyword evidence="3" id="KW-1185">Reference proteome</keyword>
<dbReference type="RefSeq" id="WP_147323161.1">
    <property type="nucleotide sequence ID" value="NZ_JAOQJR010000002.1"/>
</dbReference>
<keyword evidence="1" id="KW-0812">Transmembrane</keyword>
<evidence type="ECO:0000256" key="1">
    <source>
        <dbReference type="SAM" id="Phobius"/>
    </source>
</evidence>